<proteinExistence type="predicted"/>
<protein>
    <submittedName>
        <fullName evidence="1">Uncharacterized protein</fullName>
    </submittedName>
</protein>
<sequence length="42" mass="4754">MVIVLNDLVFGQKYNFEITLLFKILVDAQIGQLAIVSVVMTR</sequence>
<evidence type="ECO:0000313" key="1">
    <source>
        <dbReference type="EMBL" id="GAC13057.1"/>
    </source>
</evidence>
<dbReference type="EMBL" id="BAEN01000014">
    <property type="protein sequence ID" value="GAC13057.1"/>
    <property type="molecule type" value="Genomic_DNA"/>
</dbReference>
<gene>
    <name evidence="1" type="ORF">GLIP_0410</name>
</gene>
<comment type="caution">
    <text evidence="1">The sequence shown here is derived from an EMBL/GenBank/DDBJ whole genome shotgun (WGS) entry which is preliminary data.</text>
</comment>
<dbReference type="STRING" id="1127673.GLIP_0410"/>
<name>K6Y465_9ALTE</name>
<dbReference type="AlphaFoldDB" id="K6Y465"/>
<dbReference type="Proteomes" id="UP000006334">
    <property type="component" value="Unassembled WGS sequence"/>
</dbReference>
<accession>K6Y465</accession>
<evidence type="ECO:0000313" key="2">
    <source>
        <dbReference type="Proteomes" id="UP000006334"/>
    </source>
</evidence>
<organism evidence="1 2">
    <name type="scientific">Aliiglaciecola lipolytica E3</name>
    <dbReference type="NCBI Taxonomy" id="1127673"/>
    <lineage>
        <taxon>Bacteria</taxon>
        <taxon>Pseudomonadati</taxon>
        <taxon>Pseudomonadota</taxon>
        <taxon>Gammaproteobacteria</taxon>
        <taxon>Alteromonadales</taxon>
        <taxon>Alteromonadaceae</taxon>
        <taxon>Aliiglaciecola</taxon>
    </lineage>
</organism>
<reference evidence="1 2" key="1">
    <citation type="journal article" date="2017" name="Antonie Van Leeuwenhoek">
        <title>Rhizobium rhizosphaerae sp. nov., a novel species isolated from rice rhizosphere.</title>
        <authorList>
            <person name="Zhao J.J."/>
            <person name="Zhang J."/>
            <person name="Zhang R.J."/>
            <person name="Zhang C.W."/>
            <person name="Yin H.Q."/>
            <person name="Zhang X.X."/>
        </authorList>
    </citation>
    <scope>NUCLEOTIDE SEQUENCE [LARGE SCALE GENOMIC DNA]</scope>
    <source>
        <strain evidence="1 2">E3</strain>
    </source>
</reference>
<keyword evidence="2" id="KW-1185">Reference proteome</keyword>